<dbReference type="Pfam" id="PF26334">
    <property type="entry name" value="Gtf3_N"/>
    <property type="match status" value="1"/>
</dbReference>
<name>A0ABT7VEU1_9BACE</name>
<protein>
    <submittedName>
        <fullName evidence="4">Uncharacterized protein</fullName>
    </submittedName>
</protein>
<reference evidence="5" key="2">
    <citation type="submission" date="2023-07" db="EMBL/GenBank/DDBJ databases">
        <title>Identification and characterization of horizontal gene transfer across gut microbiota members of farm animals based on homology search.</title>
        <authorList>
            <person name="Schwarzerova J."/>
            <person name="Nykrynova M."/>
            <person name="Jureckova K."/>
            <person name="Cejkova D."/>
            <person name="Rychlik I."/>
        </authorList>
    </citation>
    <scope>NUCLEOTIDE SEQUENCE [LARGE SCALE GENOMIC DNA]</scope>
    <source>
        <strain evidence="5">109_WCHN</strain>
    </source>
</reference>
<reference evidence="4 5" key="1">
    <citation type="submission" date="2023-06" db="EMBL/GenBank/DDBJ databases">
        <authorList>
            <person name="Zeman M."/>
            <person name="Kubasova T."/>
            <person name="Jahodarova E."/>
            <person name="Nykrynova M."/>
            <person name="Rychlik I."/>
        </authorList>
    </citation>
    <scope>NUCLEOTIDE SEQUENCE [LARGE SCALE GENOMIC DNA]</scope>
    <source>
        <strain evidence="4 5">109_WCHN</strain>
    </source>
</reference>
<evidence type="ECO:0000259" key="2">
    <source>
        <dbReference type="Pfam" id="PF26334"/>
    </source>
</evidence>
<keyword evidence="5" id="KW-1185">Reference proteome</keyword>
<proteinExistence type="predicted"/>
<dbReference type="Proteomes" id="UP001169458">
    <property type="component" value="Unassembled WGS sequence"/>
</dbReference>
<organism evidence="4 5">
    <name type="scientific">Bacteroides gallinaceum</name>
    <dbReference type="NCBI Taxonomy" id="1462571"/>
    <lineage>
        <taxon>Bacteria</taxon>
        <taxon>Pseudomonadati</taxon>
        <taxon>Bacteroidota</taxon>
        <taxon>Bacteroidia</taxon>
        <taxon>Bacteroidales</taxon>
        <taxon>Bacteroidaceae</taxon>
        <taxon>Bacteroides</taxon>
    </lineage>
</organism>
<feature type="domain" description="Glucosyltransferase 3-like C-terminal" evidence="3">
    <location>
        <begin position="178"/>
        <end position="334"/>
    </location>
</feature>
<evidence type="ECO:0000256" key="1">
    <source>
        <dbReference type="ARBA" id="ARBA00022679"/>
    </source>
</evidence>
<evidence type="ECO:0000259" key="3">
    <source>
        <dbReference type="Pfam" id="PF26337"/>
    </source>
</evidence>
<dbReference type="Gene3D" id="3.40.50.2000">
    <property type="entry name" value="Glycogen Phosphorylase B"/>
    <property type="match status" value="2"/>
</dbReference>
<keyword evidence="1" id="KW-0808">Transferase</keyword>
<dbReference type="SUPFAM" id="SSF53756">
    <property type="entry name" value="UDP-Glycosyltransferase/glycogen phosphorylase"/>
    <property type="match status" value="1"/>
</dbReference>
<evidence type="ECO:0000313" key="4">
    <source>
        <dbReference type="EMBL" id="MDM8324675.1"/>
    </source>
</evidence>
<dbReference type="PIRSF" id="PIRSF007023">
    <property type="entry name" value="UDP-Galf_transf"/>
    <property type="match status" value="1"/>
</dbReference>
<accession>A0ABT7VEU1</accession>
<dbReference type="RefSeq" id="WP_289558995.1">
    <property type="nucleotide sequence ID" value="NZ_JAUDCP010000008.1"/>
</dbReference>
<comment type="caution">
    <text evidence="4">The sequence shown here is derived from an EMBL/GenBank/DDBJ whole genome shotgun (WGS) entry which is preliminary data.</text>
</comment>
<dbReference type="Pfam" id="PF26337">
    <property type="entry name" value="Gtf3_C"/>
    <property type="match status" value="1"/>
</dbReference>
<sequence length="336" mass="39051">MNYTIEEYLLNEYNAASKARKDVSHFILQNGFRSLFKNDKTRMRHNKWAKLILTFRLCMKLMSLKKTDILFIQTSLIVLPPILRIKAIKQFKLIYLIHDLYCLKYNTEKSIRINQKEIRKDMYYMSKCDYVIAHNNLMVEKLKQFGCTSKLIPLGIFDYDCSYPRKRRVLAVNEQIKVTFAGFLGKANFLTKLDQTPHKNYQLFVYGIPKIALRNSIYKGNIDADMLPNVIEGHFGLIWEGEYDANPEDNYMCVNNPHKLSMYIVAGLPIIAWNKSAAARFIETNGIGLTVDTLDEVDKCVKEISPAKYSDMVNNCLAIRERLVHGDYLRNALNMI</sequence>
<feature type="domain" description="Glucosyltransferase 3-like N-terminal" evidence="2">
    <location>
        <begin position="8"/>
        <end position="156"/>
    </location>
</feature>
<dbReference type="InterPro" id="IPR058592">
    <property type="entry name" value="Gtf3_C"/>
</dbReference>
<dbReference type="EMBL" id="JAUDEN010000007">
    <property type="protein sequence ID" value="MDM8324675.1"/>
    <property type="molecule type" value="Genomic_DNA"/>
</dbReference>
<gene>
    <name evidence="4" type="ORF">QUW60_05455</name>
</gene>
<evidence type="ECO:0000313" key="5">
    <source>
        <dbReference type="Proteomes" id="UP001169458"/>
    </source>
</evidence>
<dbReference type="InterPro" id="IPR058591">
    <property type="entry name" value="Gtf3_N"/>
</dbReference>